<dbReference type="EMBL" id="HBUE01140101">
    <property type="protein sequence ID" value="CAG6500368.1"/>
    <property type="molecule type" value="Transcribed_RNA"/>
</dbReference>
<dbReference type="AlphaFoldDB" id="A0A8D8GAV7"/>
<name>A0A8D8GAV7_CULPI</name>
<evidence type="ECO:0000313" key="1">
    <source>
        <dbReference type="EMBL" id="CAG6500368.1"/>
    </source>
</evidence>
<proteinExistence type="predicted"/>
<sequence>MFSFVPYRVVNVCFSVPGTDPDGPGPFAEPPWAEADAATDETELFRKLLLNKARRELVEGSLDRALLDADEGSCCLWIAGMAADAGGGPSCSCCWAFRTIGSQYAYEYSGLRLLSVLLLPVDCWLC</sequence>
<protein>
    <submittedName>
        <fullName evidence="1">(northern house mosquito) hypothetical protein</fullName>
    </submittedName>
</protein>
<organism evidence="1">
    <name type="scientific">Culex pipiens</name>
    <name type="common">House mosquito</name>
    <dbReference type="NCBI Taxonomy" id="7175"/>
    <lineage>
        <taxon>Eukaryota</taxon>
        <taxon>Metazoa</taxon>
        <taxon>Ecdysozoa</taxon>
        <taxon>Arthropoda</taxon>
        <taxon>Hexapoda</taxon>
        <taxon>Insecta</taxon>
        <taxon>Pterygota</taxon>
        <taxon>Neoptera</taxon>
        <taxon>Endopterygota</taxon>
        <taxon>Diptera</taxon>
        <taxon>Nematocera</taxon>
        <taxon>Culicoidea</taxon>
        <taxon>Culicidae</taxon>
        <taxon>Culicinae</taxon>
        <taxon>Culicini</taxon>
        <taxon>Culex</taxon>
        <taxon>Culex</taxon>
    </lineage>
</organism>
<accession>A0A8D8GAV7</accession>
<reference evidence="1" key="1">
    <citation type="submission" date="2021-05" db="EMBL/GenBank/DDBJ databases">
        <authorList>
            <person name="Alioto T."/>
            <person name="Alioto T."/>
            <person name="Gomez Garrido J."/>
        </authorList>
    </citation>
    <scope>NUCLEOTIDE SEQUENCE</scope>
</reference>